<dbReference type="Pfam" id="PF00034">
    <property type="entry name" value="Cytochrom_C"/>
    <property type="match status" value="3"/>
</dbReference>
<evidence type="ECO:0000256" key="7">
    <source>
        <dbReference type="ARBA" id="ARBA00023004"/>
    </source>
</evidence>
<keyword evidence="15" id="KW-1185">Reference proteome</keyword>
<keyword evidence="11" id="KW-0812">Transmembrane</keyword>
<dbReference type="AlphaFoldDB" id="A0A0F5K0X1"/>
<dbReference type="PANTHER" id="PTHR35008">
    <property type="entry name" value="BLL4482 PROTEIN-RELATED"/>
    <property type="match status" value="1"/>
</dbReference>
<dbReference type="Gene3D" id="1.10.760.10">
    <property type="entry name" value="Cytochrome c-like domain"/>
    <property type="match status" value="3"/>
</dbReference>
<dbReference type="InterPro" id="IPR036909">
    <property type="entry name" value="Cyt_c-like_dom_sf"/>
</dbReference>
<feature type="binding site" description="covalent" evidence="9">
    <location>
        <position position="369"/>
    </location>
    <ligand>
        <name>heme c</name>
        <dbReference type="ChEBI" id="CHEBI:61717"/>
        <label>3</label>
    </ligand>
</feature>
<feature type="binding site" description="axial binding residue" evidence="10">
    <location>
        <position position="78"/>
    </location>
    <ligand>
        <name>heme c</name>
        <dbReference type="ChEBI" id="CHEBI:61717"/>
        <label>1</label>
    </ligand>
    <ligandPart>
        <name>Fe</name>
        <dbReference type="ChEBI" id="CHEBI:18248"/>
    </ligandPart>
</feature>
<evidence type="ECO:0000256" key="11">
    <source>
        <dbReference type="SAM" id="Phobius"/>
    </source>
</evidence>
<keyword evidence="2" id="KW-1003">Cell membrane</keyword>
<dbReference type="PANTHER" id="PTHR35008:SF8">
    <property type="entry name" value="ALCOHOL DEHYDROGENASE CYTOCHROME C SUBUNIT"/>
    <property type="match status" value="1"/>
</dbReference>
<evidence type="ECO:0000256" key="6">
    <source>
        <dbReference type="ARBA" id="ARBA00022737"/>
    </source>
</evidence>
<gene>
    <name evidence="14" type="ORF">WM40_10160</name>
</gene>
<keyword evidence="4 10" id="KW-0479">Metal-binding</keyword>
<feature type="binding site" description="covalent" evidence="9">
    <location>
        <position position="224"/>
    </location>
    <ligand>
        <name>heme c</name>
        <dbReference type="ChEBI" id="CHEBI:61717"/>
        <label>2</label>
    </ligand>
</feature>
<dbReference type="STRING" id="28092.WM40_10160"/>
<sequence>MTSLTRVLCTASVSLALMGAMASTAYAADTANVTAATASADTTPTAASSAAPQVGLFARSLVEKGRYLATASDCIACHTATGGRPMAGGLAIASPVGTIIASNITPSKTHGIGNYTEQQFADALRKGVRADGANLYPAMPYTAYATLSNDDIHALYAYFMQGVTPVDTPTAATHLPFPMNIRLSMRIWNALFLNDKPYVTDPSQSEEWNRGRYLVDGAAHCSTCHTPRGVLMQEKQDLSMAGAQVGPWYAPNITPDATHGIGTWTQEELVTYLKTGRLPGKAQAAGSMAEAITHSFRYLTDADVNAIALYMTHIPAIGDGVTQNSTTSSRFDQGKASSDLAAFRGKGFEAGMASSNRGGVIFSANCASCHGYNGQGSEDGYYPSLFHNSATAGANPNNLLATILYGVDRETTSGHVFMPSFGSQPGAVTNLSNEDVAALANYVLTHYGNSAQAVTPADVAVIRQGGPHSNLLTMTRVGIGVGMVVVLIAIGSLLMRGRRKQGRAQR</sequence>
<keyword evidence="6" id="KW-0677">Repeat</keyword>
<evidence type="ECO:0000256" key="12">
    <source>
        <dbReference type="SAM" id="SignalP"/>
    </source>
</evidence>
<dbReference type="Proteomes" id="UP000033618">
    <property type="component" value="Unassembled WGS sequence"/>
</dbReference>
<feature type="domain" description="Cytochrome c" evidence="13">
    <location>
        <begin position="353"/>
        <end position="447"/>
    </location>
</feature>
<name>A0A0F5K0X1_9BURK</name>
<dbReference type="PIRSF" id="PIRSF000018">
    <property type="entry name" value="Mb_ADH_cyt_c"/>
    <property type="match status" value="1"/>
</dbReference>
<keyword evidence="7 10" id="KW-0408">Iron</keyword>
<evidence type="ECO:0000256" key="2">
    <source>
        <dbReference type="ARBA" id="ARBA00022475"/>
    </source>
</evidence>
<comment type="caution">
    <text evidence="14">The sequence shown here is derived from an EMBL/GenBank/DDBJ whole genome shotgun (WGS) entry which is preliminary data.</text>
</comment>
<feature type="binding site" description="axial binding residue" evidence="10">
    <location>
        <position position="370"/>
    </location>
    <ligand>
        <name>heme c</name>
        <dbReference type="ChEBI" id="CHEBI:61717"/>
        <label>3</label>
    </ligand>
    <ligandPart>
        <name>Fe</name>
        <dbReference type="ChEBI" id="CHEBI:18248"/>
    </ligandPart>
</feature>
<feature type="domain" description="Cytochrome c" evidence="13">
    <location>
        <begin position="60"/>
        <end position="163"/>
    </location>
</feature>
<evidence type="ECO:0000256" key="1">
    <source>
        <dbReference type="ARBA" id="ARBA00004236"/>
    </source>
</evidence>
<dbReference type="GO" id="GO:0020037">
    <property type="term" value="F:heme binding"/>
    <property type="evidence" value="ECO:0007669"/>
    <property type="project" value="InterPro"/>
</dbReference>
<feature type="binding site" description="covalent" evidence="9">
    <location>
        <position position="221"/>
    </location>
    <ligand>
        <name>heme c</name>
        <dbReference type="ChEBI" id="CHEBI:61717"/>
        <label>2</label>
    </ligand>
</feature>
<feature type="domain" description="Cytochrome c" evidence="13">
    <location>
        <begin position="206"/>
        <end position="315"/>
    </location>
</feature>
<dbReference type="InterPro" id="IPR014353">
    <property type="entry name" value="Membr-bd_ADH_cyt_c"/>
</dbReference>
<dbReference type="PATRIC" id="fig|28092.6.peg.2402"/>
<evidence type="ECO:0000256" key="9">
    <source>
        <dbReference type="PIRSR" id="PIRSR000018-50"/>
    </source>
</evidence>
<dbReference type="PROSITE" id="PS51007">
    <property type="entry name" value="CYTC"/>
    <property type="match status" value="3"/>
</dbReference>
<evidence type="ECO:0000313" key="14">
    <source>
        <dbReference type="EMBL" id="KKB63771.1"/>
    </source>
</evidence>
<feature type="signal peptide" evidence="12">
    <location>
        <begin position="1"/>
        <end position="27"/>
    </location>
</feature>
<feature type="binding site" description="covalent" evidence="9">
    <location>
        <position position="74"/>
    </location>
    <ligand>
        <name>heme c</name>
        <dbReference type="ChEBI" id="CHEBI:61717"/>
        <label>1</label>
    </ligand>
</feature>
<protein>
    <submittedName>
        <fullName evidence="14">Cytochrome C</fullName>
    </submittedName>
</protein>
<feature type="transmembrane region" description="Helical" evidence="11">
    <location>
        <begin position="477"/>
        <end position="496"/>
    </location>
</feature>
<keyword evidence="3 9" id="KW-0349">Heme</keyword>
<comment type="cofactor">
    <cofactor evidence="9">
        <name>heme c</name>
        <dbReference type="ChEBI" id="CHEBI:61717"/>
    </cofactor>
    <text evidence="9">Binds 3 heme c groups covalently per subunit.</text>
</comment>
<feature type="chain" id="PRO_5002491050" evidence="12">
    <location>
        <begin position="28"/>
        <end position="506"/>
    </location>
</feature>
<feature type="binding site" description="covalent" evidence="9">
    <location>
        <position position="77"/>
    </location>
    <ligand>
        <name>heme c</name>
        <dbReference type="ChEBI" id="CHEBI:61717"/>
        <label>1</label>
    </ligand>
</feature>
<evidence type="ECO:0000256" key="5">
    <source>
        <dbReference type="ARBA" id="ARBA00022729"/>
    </source>
</evidence>
<accession>A0A0F5K0X1</accession>
<evidence type="ECO:0000259" key="13">
    <source>
        <dbReference type="PROSITE" id="PS51007"/>
    </source>
</evidence>
<dbReference type="SUPFAM" id="SSF46626">
    <property type="entry name" value="Cytochrome c"/>
    <property type="match status" value="3"/>
</dbReference>
<keyword evidence="5 12" id="KW-0732">Signal</keyword>
<evidence type="ECO:0000256" key="8">
    <source>
        <dbReference type="ARBA" id="ARBA00023136"/>
    </source>
</evidence>
<reference evidence="14 15" key="1">
    <citation type="submission" date="2015-03" db="EMBL/GenBank/DDBJ databases">
        <title>Draft Genome Sequence of Burkholderia andropogonis type strain ICMP2807, isolated from Sorghum bicolor.</title>
        <authorList>
            <person name="Lopes-Santos L."/>
            <person name="Castro D.B."/>
            <person name="Ottoboni L.M."/>
            <person name="Park D."/>
            <person name="Weirc B.S."/>
            <person name="Destefano S.A."/>
        </authorList>
    </citation>
    <scope>NUCLEOTIDE SEQUENCE [LARGE SCALE GENOMIC DNA]</scope>
    <source>
        <strain evidence="14 15">ICMP2807</strain>
    </source>
</reference>
<evidence type="ECO:0000256" key="10">
    <source>
        <dbReference type="PIRSR" id="PIRSR000018-51"/>
    </source>
</evidence>
<dbReference type="GO" id="GO:0005506">
    <property type="term" value="F:iron ion binding"/>
    <property type="evidence" value="ECO:0007669"/>
    <property type="project" value="InterPro"/>
</dbReference>
<comment type="subcellular location">
    <subcellularLocation>
        <location evidence="1">Cell membrane</location>
    </subcellularLocation>
</comment>
<dbReference type="InterPro" id="IPR009056">
    <property type="entry name" value="Cyt_c-like_dom"/>
</dbReference>
<evidence type="ECO:0000313" key="15">
    <source>
        <dbReference type="Proteomes" id="UP000033618"/>
    </source>
</evidence>
<keyword evidence="8 11" id="KW-0472">Membrane</keyword>
<evidence type="ECO:0000256" key="4">
    <source>
        <dbReference type="ARBA" id="ARBA00022723"/>
    </source>
</evidence>
<dbReference type="GO" id="GO:0009055">
    <property type="term" value="F:electron transfer activity"/>
    <property type="evidence" value="ECO:0007669"/>
    <property type="project" value="InterPro"/>
</dbReference>
<evidence type="ECO:0000256" key="3">
    <source>
        <dbReference type="ARBA" id="ARBA00022617"/>
    </source>
</evidence>
<dbReference type="InterPro" id="IPR051459">
    <property type="entry name" value="Cytochrome_c-type_DH"/>
</dbReference>
<organism evidence="14 15">
    <name type="scientific">Robbsia andropogonis</name>
    <dbReference type="NCBI Taxonomy" id="28092"/>
    <lineage>
        <taxon>Bacteria</taxon>
        <taxon>Pseudomonadati</taxon>
        <taxon>Pseudomonadota</taxon>
        <taxon>Betaproteobacteria</taxon>
        <taxon>Burkholderiales</taxon>
        <taxon>Burkholderiaceae</taxon>
        <taxon>Robbsia</taxon>
    </lineage>
</organism>
<dbReference type="GO" id="GO:0016614">
    <property type="term" value="F:oxidoreductase activity, acting on CH-OH group of donors"/>
    <property type="evidence" value="ECO:0007669"/>
    <property type="project" value="InterPro"/>
</dbReference>
<feature type="binding site" description="axial binding residue" evidence="10">
    <location>
        <position position="225"/>
    </location>
    <ligand>
        <name>heme c</name>
        <dbReference type="ChEBI" id="CHEBI:61717"/>
        <label>2</label>
    </ligand>
    <ligandPart>
        <name>Fe</name>
        <dbReference type="ChEBI" id="CHEBI:18248"/>
    </ligandPart>
</feature>
<feature type="binding site" description="covalent" evidence="9">
    <location>
        <position position="366"/>
    </location>
    <ligand>
        <name>heme c</name>
        <dbReference type="ChEBI" id="CHEBI:61717"/>
        <label>3</label>
    </ligand>
</feature>
<keyword evidence="11" id="KW-1133">Transmembrane helix</keyword>
<dbReference type="GO" id="GO:0005886">
    <property type="term" value="C:plasma membrane"/>
    <property type="evidence" value="ECO:0007669"/>
    <property type="project" value="UniProtKB-SubCell"/>
</dbReference>
<dbReference type="EMBL" id="LAQU01000008">
    <property type="protein sequence ID" value="KKB63771.1"/>
    <property type="molecule type" value="Genomic_DNA"/>
</dbReference>
<proteinExistence type="predicted"/>